<keyword evidence="3 8" id="KW-0547">Nucleotide-binding</keyword>
<evidence type="ECO:0000256" key="6">
    <source>
        <dbReference type="ARBA" id="ARBA00023128"/>
    </source>
</evidence>
<evidence type="ECO:0000256" key="7">
    <source>
        <dbReference type="ARBA" id="ARBA00048201"/>
    </source>
</evidence>
<comment type="caution">
    <text evidence="10">The sequence shown here is derived from an EMBL/GenBank/DDBJ whole genome shotgun (WGS) entry which is preliminary data.</text>
</comment>
<evidence type="ECO:0000259" key="9">
    <source>
        <dbReference type="PROSITE" id="PS50109"/>
    </source>
</evidence>
<dbReference type="Gene3D" id="1.20.140.20">
    <property type="entry name" value="Alpha-ketoacid/pyruvate dehydrogenase kinase, N-terminal domain"/>
    <property type="match status" value="1"/>
</dbReference>
<dbReference type="PANTHER" id="PTHR11947:SF3">
    <property type="entry name" value="[PYRUVATE DEHYDROGENASE (ACETYL-TRANSFERRING)] KINASE, MITOCHONDRIAL"/>
    <property type="match status" value="1"/>
</dbReference>
<dbReference type="GO" id="GO:0010906">
    <property type="term" value="P:regulation of glucose metabolic process"/>
    <property type="evidence" value="ECO:0007669"/>
    <property type="project" value="TreeGrafter"/>
</dbReference>
<keyword evidence="11" id="KW-1185">Reference proteome</keyword>
<dbReference type="PANTHER" id="PTHR11947">
    <property type="entry name" value="PYRUVATE DEHYDROGENASE KINASE"/>
    <property type="match status" value="1"/>
</dbReference>
<dbReference type="SUPFAM" id="SSF55874">
    <property type="entry name" value="ATPase domain of HSP90 chaperone/DNA topoisomerase II/histidine kinase"/>
    <property type="match status" value="2"/>
</dbReference>
<dbReference type="InterPro" id="IPR004358">
    <property type="entry name" value="Sig_transdc_His_kin-like_C"/>
</dbReference>
<evidence type="ECO:0000313" key="11">
    <source>
        <dbReference type="Proteomes" id="UP000591131"/>
    </source>
</evidence>
<dbReference type="EMBL" id="JAAPAO010000269">
    <property type="protein sequence ID" value="KAF4665162.1"/>
    <property type="molecule type" value="Genomic_DNA"/>
</dbReference>
<dbReference type="InterPro" id="IPR039028">
    <property type="entry name" value="BCKD/PDK"/>
</dbReference>
<keyword evidence="5 8" id="KW-0067">ATP-binding</keyword>
<keyword evidence="4 8" id="KW-0418">Kinase</keyword>
<dbReference type="GO" id="GO:0005759">
    <property type="term" value="C:mitochondrial matrix"/>
    <property type="evidence" value="ECO:0007669"/>
    <property type="project" value="UniProtKB-SubCell"/>
</dbReference>
<dbReference type="InterPro" id="IPR018955">
    <property type="entry name" value="BCDHK/PDK_N"/>
</dbReference>
<organism evidence="10 11">
    <name type="scientific">Perkinsus chesapeaki</name>
    <name type="common">Clam parasite</name>
    <name type="synonym">Perkinsus andrewsi</name>
    <dbReference type="NCBI Taxonomy" id="330153"/>
    <lineage>
        <taxon>Eukaryota</taxon>
        <taxon>Sar</taxon>
        <taxon>Alveolata</taxon>
        <taxon>Perkinsozoa</taxon>
        <taxon>Perkinsea</taxon>
        <taxon>Perkinsida</taxon>
        <taxon>Perkinsidae</taxon>
        <taxon>Perkinsus</taxon>
    </lineage>
</organism>
<comment type="catalytic activity">
    <reaction evidence="7">
        <text>L-seryl-[pyruvate dehydrogenase E1 alpha subunit] + ATP = O-phospho-L-seryl-[pyruvate dehydrogenase E1 alpha subunit] + ADP + H(+)</text>
        <dbReference type="Rhea" id="RHEA:23052"/>
        <dbReference type="Rhea" id="RHEA-COMP:13689"/>
        <dbReference type="Rhea" id="RHEA-COMP:13690"/>
        <dbReference type="ChEBI" id="CHEBI:15378"/>
        <dbReference type="ChEBI" id="CHEBI:29999"/>
        <dbReference type="ChEBI" id="CHEBI:30616"/>
        <dbReference type="ChEBI" id="CHEBI:83421"/>
        <dbReference type="ChEBI" id="CHEBI:456216"/>
        <dbReference type="EC" id="2.7.11.2"/>
    </reaction>
</comment>
<evidence type="ECO:0000256" key="2">
    <source>
        <dbReference type="ARBA" id="ARBA00022679"/>
    </source>
</evidence>
<dbReference type="Pfam" id="PF10436">
    <property type="entry name" value="BCDHK_Adom3"/>
    <property type="match status" value="1"/>
</dbReference>
<evidence type="ECO:0000256" key="8">
    <source>
        <dbReference type="RuleBase" id="RU366032"/>
    </source>
</evidence>
<protein>
    <recommendedName>
        <fullName evidence="8">Protein-serine/threonine kinase</fullName>
        <ecNumber evidence="8">2.7.11.-</ecNumber>
    </recommendedName>
</protein>
<evidence type="ECO:0000256" key="5">
    <source>
        <dbReference type="ARBA" id="ARBA00022840"/>
    </source>
</evidence>
<evidence type="ECO:0000256" key="1">
    <source>
        <dbReference type="ARBA" id="ARBA00006155"/>
    </source>
</evidence>
<dbReference type="InterPro" id="IPR036890">
    <property type="entry name" value="HATPase_C_sf"/>
</dbReference>
<feature type="domain" description="Histidine kinase" evidence="9">
    <location>
        <begin position="448"/>
        <end position="529"/>
    </location>
</feature>
<dbReference type="InterPro" id="IPR005467">
    <property type="entry name" value="His_kinase_dom"/>
</dbReference>
<comment type="subcellular location">
    <subcellularLocation>
        <location evidence="8">Mitochondrion matrix</location>
    </subcellularLocation>
</comment>
<dbReference type="PRINTS" id="PR00344">
    <property type="entry name" value="BCTRLSENSOR"/>
</dbReference>
<dbReference type="EC" id="2.7.11.-" evidence="8"/>
<keyword evidence="2 8" id="KW-0808">Transferase</keyword>
<dbReference type="OrthoDB" id="423449at2759"/>
<dbReference type="GO" id="GO:0004740">
    <property type="term" value="F:pyruvate dehydrogenase (acetyl-transferring) kinase activity"/>
    <property type="evidence" value="ECO:0007669"/>
    <property type="project" value="UniProtKB-EC"/>
</dbReference>
<comment type="similarity">
    <text evidence="1 8">Belongs to the PDK/BCKDK protein kinase family.</text>
</comment>
<evidence type="ECO:0000256" key="4">
    <source>
        <dbReference type="ARBA" id="ARBA00022777"/>
    </source>
</evidence>
<keyword evidence="6 8" id="KW-0496">Mitochondrion</keyword>
<dbReference type="AlphaFoldDB" id="A0A7J6M0V2"/>
<reference evidence="10 11" key="1">
    <citation type="submission" date="2020-04" db="EMBL/GenBank/DDBJ databases">
        <title>Perkinsus chesapeaki whole genome sequence.</title>
        <authorList>
            <person name="Bogema D.R."/>
        </authorList>
    </citation>
    <scope>NUCLEOTIDE SEQUENCE [LARGE SCALE GENOMIC DNA]</scope>
    <source>
        <strain evidence="10">ATCC PRA-425</strain>
    </source>
</reference>
<dbReference type="Proteomes" id="UP000591131">
    <property type="component" value="Unassembled WGS sequence"/>
</dbReference>
<gene>
    <name evidence="10" type="ORF">FOL47_004737</name>
</gene>
<name>A0A7J6M0V2_PERCH</name>
<dbReference type="GO" id="GO:0005524">
    <property type="term" value="F:ATP binding"/>
    <property type="evidence" value="ECO:0007669"/>
    <property type="project" value="UniProtKB-UniRule"/>
</dbReference>
<evidence type="ECO:0000313" key="10">
    <source>
        <dbReference type="EMBL" id="KAF4665162.1"/>
    </source>
</evidence>
<dbReference type="PROSITE" id="PS50109">
    <property type="entry name" value="HIS_KIN"/>
    <property type="match status" value="1"/>
</dbReference>
<dbReference type="SUPFAM" id="SSF69012">
    <property type="entry name" value="alpha-ketoacid dehydrogenase kinase, N-terminal domain"/>
    <property type="match status" value="1"/>
</dbReference>
<dbReference type="Gene3D" id="3.30.565.10">
    <property type="entry name" value="Histidine kinase-like ATPase, C-terminal domain"/>
    <property type="match status" value="1"/>
</dbReference>
<proteinExistence type="inferred from homology"/>
<evidence type="ECO:0000256" key="3">
    <source>
        <dbReference type="ARBA" id="ARBA00022741"/>
    </source>
</evidence>
<accession>A0A7J6M0V2</accession>
<dbReference type="InterPro" id="IPR036784">
    <property type="entry name" value="AK/P_DHK_N_sf"/>
</dbReference>
<sequence>MLNPTSFLHPTLEVAAGRATSAAAAASSIVGRSSISSDGHHQATGPYCVISEPCVLGLIAKEAQSKLQYAPCEGRTQDLAVVKQPLVPLGTYGLLLCRAPLPRYTLDTLLALQQFNKDERTAHLLHNLKRGVAICGYELQCYPFGFASQPSVKRVVDNYLQDFKDINRLQASMGDDIRWSPQVKAVMSGIFTRHKGTMIDIARGVLEFQETLRTQYDGRCTLLHTRESVPAITHIERKLDDFFSTRISCRLMISHILALNETEGKETGSAHKGDGPNPSSMHMLDEKPRIVGALTTNTMPVLVLQQAFEAAKYMCRRDYHGLAPDLVVNGMSLEEYLTVAPPQRSFAYVAQHLFYIFLEILKNAMRATVEKGLFDAGGDYDRCRETGPAHGACGVRRLLCVLVCDGFACLGAKEPPPCQGVWNGGVWLPPVVVTLPDLSSMWDFERTIKIADKGYGMKREILKRASSYFYSSATHKPDGTQELPDFDSRAPLAGFGFGLPISKVMARYFNGDLEVNSIPGAGTDVYIYL</sequence>